<dbReference type="Pfam" id="PF12728">
    <property type="entry name" value="HTH_17"/>
    <property type="match status" value="1"/>
</dbReference>
<comment type="caution">
    <text evidence="2">The sequence shown here is derived from an EMBL/GenBank/DDBJ whole genome shotgun (WGS) entry which is preliminary data.</text>
</comment>
<organism evidence="2 3">
    <name type="scientific">Pyxidicoccus fallax</name>
    <dbReference type="NCBI Taxonomy" id="394095"/>
    <lineage>
        <taxon>Bacteria</taxon>
        <taxon>Pseudomonadati</taxon>
        <taxon>Myxococcota</taxon>
        <taxon>Myxococcia</taxon>
        <taxon>Myxococcales</taxon>
        <taxon>Cystobacterineae</taxon>
        <taxon>Myxococcaceae</taxon>
        <taxon>Pyxidicoccus</taxon>
    </lineage>
</organism>
<feature type="domain" description="Helix-turn-helix" evidence="1">
    <location>
        <begin position="20"/>
        <end position="67"/>
    </location>
</feature>
<evidence type="ECO:0000313" key="2">
    <source>
        <dbReference type="EMBL" id="NMO13776.1"/>
    </source>
</evidence>
<dbReference type="EMBL" id="JABBJJ010000007">
    <property type="protein sequence ID" value="NMO13776.1"/>
    <property type="molecule type" value="Genomic_DNA"/>
</dbReference>
<evidence type="ECO:0000313" key="3">
    <source>
        <dbReference type="Proteomes" id="UP000518300"/>
    </source>
</evidence>
<name>A0A848L579_9BACT</name>
<proteinExistence type="predicted"/>
<gene>
    <name evidence="2" type="ORF">HG543_02720</name>
</gene>
<dbReference type="Proteomes" id="UP000518300">
    <property type="component" value="Unassembled WGS sequence"/>
</dbReference>
<keyword evidence="3" id="KW-1185">Reference proteome</keyword>
<dbReference type="AlphaFoldDB" id="A0A848L579"/>
<sequence length="79" mass="8636">MSPTSSQPTSAEKGSSAPEFLTVEEAAALLRVNLKTLYESIRLGQVPGVLHLSRSIRIRRVVLLRWMPGHSGPALGEKR</sequence>
<reference evidence="2 3" key="1">
    <citation type="submission" date="2020-04" db="EMBL/GenBank/DDBJ databases">
        <title>Draft genome of Pyxidicoccus fallax type strain.</title>
        <authorList>
            <person name="Whitworth D.E."/>
        </authorList>
    </citation>
    <scope>NUCLEOTIDE SEQUENCE [LARGE SCALE GENOMIC DNA]</scope>
    <source>
        <strain evidence="2 3">DSM 14698</strain>
    </source>
</reference>
<evidence type="ECO:0000259" key="1">
    <source>
        <dbReference type="Pfam" id="PF12728"/>
    </source>
</evidence>
<accession>A0A848L579</accession>
<dbReference type="InterPro" id="IPR041657">
    <property type="entry name" value="HTH_17"/>
</dbReference>
<protein>
    <submittedName>
        <fullName evidence="2">Helix-turn-helix domain-containing protein</fullName>
    </submittedName>
</protein>